<dbReference type="InterPro" id="IPR001867">
    <property type="entry name" value="OmpR/PhoB-type_DNA-bd"/>
</dbReference>
<keyword evidence="6" id="KW-1185">Reference proteome</keyword>
<evidence type="ECO:0000313" key="6">
    <source>
        <dbReference type="Proteomes" id="UP000224974"/>
    </source>
</evidence>
<dbReference type="InterPro" id="IPR016032">
    <property type="entry name" value="Sig_transdc_resp-reg_C-effctor"/>
</dbReference>
<dbReference type="GO" id="GO:0003677">
    <property type="term" value="F:DNA binding"/>
    <property type="evidence" value="ECO:0007669"/>
    <property type="project" value="UniProtKB-UniRule"/>
</dbReference>
<feature type="domain" description="OmpR/PhoB-type" evidence="4">
    <location>
        <begin position="4"/>
        <end position="106"/>
    </location>
</feature>
<evidence type="ECO:0000256" key="3">
    <source>
        <dbReference type="SAM" id="Phobius"/>
    </source>
</evidence>
<dbReference type="Pfam" id="PF00486">
    <property type="entry name" value="Trans_reg_C"/>
    <property type="match status" value="1"/>
</dbReference>
<gene>
    <name evidence="5" type="ORF">CRN84_05610</name>
</gene>
<dbReference type="Gene3D" id="1.10.10.10">
    <property type="entry name" value="Winged helix-like DNA-binding domain superfamily/Winged helix DNA-binding domain"/>
    <property type="match status" value="1"/>
</dbReference>
<dbReference type="PROSITE" id="PS51755">
    <property type="entry name" value="OMPR_PHOB"/>
    <property type="match status" value="1"/>
</dbReference>
<keyword evidence="3" id="KW-0472">Membrane</keyword>
<dbReference type="CDD" id="cd00383">
    <property type="entry name" value="trans_reg_C"/>
    <property type="match status" value="1"/>
</dbReference>
<reference evidence="6" key="1">
    <citation type="submission" date="2017-09" db="EMBL/GenBank/DDBJ databases">
        <title>FDA dAtabase for Regulatory Grade micrObial Sequences (FDA-ARGOS): Supporting development and validation of Infectious Disease Dx tests.</title>
        <authorList>
            <person name="Minogue T."/>
            <person name="Wolcott M."/>
            <person name="Wasieloski L."/>
            <person name="Aguilar W."/>
            <person name="Moore D."/>
            <person name="Tallon L."/>
            <person name="Sadzewicz L."/>
            <person name="Ott S."/>
            <person name="Zhao X."/>
            <person name="Nagaraj S."/>
            <person name="Vavikolanu K."/>
            <person name="Aluvathingal J."/>
            <person name="Nadendla S."/>
            <person name="Sichtig H."/>
        </authorList>
    </citation>
    <scope>NUCLEOTIDE SEQUENCE [LARGE SCALE GENOMIC DNA]</scope>
    <source>
        <strain evidence="6">FDAARGOS_387</strain>
    </source>
</reference>
<dbReference type="OrthoDB" id="5801519at2"/>
<name>A0A2C6DJE7_9GAMM</name>
<dbReference type="InterPro" id="IPR036388">
    <property type="entry name" value="WH-like_DNA-bd_sf"/>
</dbReference>
<protein>
    <recommendedName>
        <fullName evidence="4">OmpR/PhoB-type domain-containing protein</fullName>
    </recommendedName>
</protein>
<dbReference type="EMBL" id="PDDX01000001">
    <property type="protein sequence ID" value="PHI28823.1"/>
    <property type="molecule type" value="Genomic_DNA"/>
</dbReference>
<dbReference type="SUPFAM" id="SSF46894">
    <property type="entry name" value="C-terminal effector domain of the bipartite response regulators"/>
    <property type="match status" value="1"/>
</dbReference>
<evidence type="ECO:0000256" key="2">
    <source>
        <dbReference type="PROSITE-ProRule" id="PRU01091"/>
    </source>
</evidence>
<comment type="caution">
    <text evidence="5">The sequence shown here is derived from an EMBL/GenBank/DDBJ whole genome shotgun (WGS) entry which is preliminary data.</text>
</comment>
<dbReference type="GO" id="GO:0000160">
    <property type="term" value="P:phosphorelay signal transduction system"/>
    <property type="evidence" value="ECO:0007669"/>
    <property type="project" value="InterPro"/>
</dbReference>
<dbReference type="STRING" id="1111728.GCA_000427805_02516"/>
<dbReference type="Proteomes" id="UP000224974">
    <property type="component" value="Unassembled WGS sequence"/>
</dbReference>
<dbReference type="AlphaFoldDB" id="A0A2C6DJE7"/>
<sequence>MKIFVKYIINNTVIFVENEGLYFVHSTEVEIKLSSLSSRILCLLIKNKGQPVSRDVIYAFVWEDCGLVPSNTSLNNHLSFLRKAFRDCGIEEFIVTVPKVGISIHSDITIELIFDEEQPIKANEKTSKRKNIPYFFILLSVISLSLLSLSYKIYNQEPFSRLNDVGIIHGCHTYSSKKSSPNDVANLTIAANQYITEKNITCLDTHIFIIDLQDDGLSNQSNLRNSRAFYALCEIDNGTVYSCDNYYYLKGMK</sequence>
<feature type="DNA-binding region" description="OmpR/PhoB-type" evidence="2">
    <location>
        <begin position="4"/>
        <end position="106"/>
    </location>
</feature>
<evidence type="ECO:0000256" key="1">
    <source>
        <dbReference type="ARBA" id="ARBA00023125"/>
    </source>
</evidence>
<feature type="transmembrane region" description="Helical" evidence="3">
    <location>
        <begin position="134"/>
        <end position="154"/>
    </location>
</feature>
<dbReference type="GO" id="GO:0006355">
    <property type="term" value="P:regulation of DNA-templated transcription"/>
    <property type="evidence" value="ECO:0007669"/>
    <property type="project" value="InterPro"/>
</dbReference>
<accession>A0A2C6DJE7</accession>
<evidence type="ECO:0000259" key="4">
    <source>
        <dbReference type="PROSITE" id="PS51755"/>
    </source>
</evidence>
<evidence type="ECO:0000313" key="5">
    <source>
        <dbReference type="EMBL" id="PHI28823.1"/>
    </source>
</evidence>
<organism evidence="5 6">
    <name type="scientific">Budvicia aquatica</name>
    <dbReference type="NCBI Taxonomy" id="82979"/>
    <lineage>
        <taxon>Bacteria</taxon>
        <taxon>Pseudomonadati</taxon>
        <taxon>Pseudomonadota</taxon>
        <taxon>Gammaproteobacteria</taxon>
        <taxon>Enterobacterales</taxon>
        <taxon>Budviciaceae</taxon>
        <taxon>Budvicia</taxon>
    </lineage>
</organism>
<keyword evidence="1 2" id="KW-0238">DNA-binding</keyword>
<keyword evidence="3" id="KW-0812">Transmembrane</keyword>
<dbReference type="SMART" id="SM00862">
    <property type="entry name" value="Trans_reg_C"/>
    <property type="match status" value="1"/>
</dbReference>
<proteinExistence type="predicted"/>
<keyword evidence="3" id="KW-1133">Transmembrane helix</keyword>